<evidence type="ECO:0000256" key="3">
    <source>
        <dbReference type="ARBA" id="ARBA00023136"/>
    </source>
</evidence>
<feature type="transmembrane region" description="Helical" evidence="4">
    <location>
        <begin position="129"/>
        <end position="149"/>
    </location>
</feature>
<comment type="caution">
    <text evidence="6">The sequence shown here is derived from an EMBL/GenBank/DDBJ whole genome shotgun (WGS) entry which is preliminary data.</text>
</comment>
<feature type="transmembrane region" description="Helical" evidence="4">
    <location>
        <begin position="94"/>
        <end position="117"/>
    </location>
</feature>
<feature type="transmembrane region" description="Helical" evidence="4">
    <location>
        <begin position="225"/>
        <end position="245"/>
    </location>
</feature>
<dbReference type="PANTHER" id="PTHR23527:SF1">
    <property type="entry name" value="BLL3282 PROTEIN"/>
    <property type="match status" value="1"/>
</dbReference>
<sequence length="467" mass="48834">MTCLIVLFYRIVISILLDIQDDDYPRNWVHRKHSREKSMETQCAIPLPLTAQRNLGASHRWKVLGVGVAANVSFSAAAAGIPTTAVWLRADYHLGNAALGLALGAMGLGAALSELPWGVATDRWGDRPILLTGLATTAAALLSMMLFVVPSHADVPGLLWLVMSMCLVGLVGGSVNGSSGRAVMSWFQEGERGLAMSIRQTAVPLGGGLGALILPWLASTGGFRPVYGVLAAMCAVSGVLTWLWLHEPPKAPVAAHAASNASSPAPAAPVVGPLRDGMIWRVVGGIGILCVPQFAVVTFATVFLHDFGHVGIAGITATMVTVQLGAMIMRVASGRFTDKRGNRRAYLRGSTLVAVASFVVLGAAVASGHRLPEALLMALIAFAGICVSAWHGVAYTELATLAGKDRAGTALGMVNTAVYFGLFLTPLCIPHLLAIGSWGVVWLAAAVCALVAYPLFPKPVKPVARMG</sequence>
<feature type="transmembrane region" description="Helical" evidence="4">
    <location>
        <begin position="435"/>
        <end position="456"/>
    </location>
</feature>
<feature type="domain" description="Major facilitator superfamily (MFS) profile" evidence="5">
    <location>
        <begin position="63"/>
        <end position="460"/>
    </location>
</feature>
<keyword evidence="2 4" id="KW-1133">Transmembrane helix</keyword>
<dbReference type="InterPro" id="IPR020846">
    <property type="entry name" value="MFS_dom"/>
</dbReference>
<dbReference type="PANTHER" id="PTHR23527">
    <property type="entry name" value="BLL3282 PROTEIN"/>
    <property type="match status" value="1"/>
</dbReference>
<dbReference type="InterPro" id="IPR011701">
    <property type="entry name" value="MFS"/>
</dbReference>
<feature type="transmembrane region" description="Helical" evidence="4">
    <location>
        <begin position="374"/>
        <end position="395"/>
    </location>
</feature>
<evidence type="ECO:0000256" key="4">
    <source>
        <dbReference type="SAM" id="Phobius"/>
    </source>
</evidence>
<feature type="transmembrane region" description="Helical" evidence="4">
    <location>
        <begin position="63"/>
        <end position="88"/>
    </location>
</feature>
<organism evidence="6 7">
    <name type="scientific">Caballeronia sordidicola</name>
    <name type="common">Burkholderia sordidicola</name>
    <dbReference type="NCBI Taxonomy" id="196367"/>
    <lineage>
        <taxon>Bacteria</taxon>
        <taxon>Pseudomonadati</taxon>
        <taxon>Pseudomonadota</taxon>
        <taxon>Betaproteobacteria</taxon>
        <taxon>Burkholderiales</taxon>
        <taxon>Burkholderiaceae</taxon>
        <taxon>Caballeronia</taxon>
    </lineage>
</organism>
<feature type="transmembrane region" description="Helical" evidence="4">
    <location>
        <begin position="345"/>
        <end position="368"/>
    </location>
</feature>
<accession>A0A226WWB8</accession>
<protein>
    <submittedName>
        <fullName evidence="6">Permeases of the major facilitator superfamily</fullName>
    </submittedName>
</protein>
<keyword evidence="1 4" id="KW-0812">Transmembrane</keyword>
<feature type="transmembrane region" description="Helical" evidence="4">
    <location>
        <begin position="282"/>
        <end position="304"/>
    </location>
</feature>
<dbReference type="Pfam" id="PF07690">
    <property type="entry name" value="MFS_1"/>
    <property type="match status" value="1"/>
</dbReference>
<dbReference type="EMBL" id="MTHB01000178">
    <property type="protein sequence ID" value="OXC75413.1"/>
    <property type="molecule type" value="Genomic_DNA"/>
</dbReference>
<evidence type="ECO:0000256" key="1">
    <source>
        <dbReference type="ARBA" id="ARBA00022692"/>
    </source>
</evidence>
<dbReference type="PROSITE" id="PS50850">
    <property type="entry name" value="MFS"/>
    <property type="match status" value="1"/>
</dbReference>
<dbReference type="InterPro" id="IPR052952">
    <property type="entry name" value="MFS-Transporter"/>
</dbReference>
<evidence type="ECO:0000313" key="7">
    <source>
        <dbReference type="Proteomes" id="UP000214720"/>
    </source>
</evidence>
<dbReference type="eggNOG" id="COG2271">
    <property type="taxonomic scope" value="Bacteria"/>
</dbReference>
<evidence type="ECO:0000259" key="5">
    <source>
        <dbReference type="PROSITE" id="PS50850"/>
    </source>
</evidence>
<keyword evidence="3 4" id="KW-0472">Membrane</keyword>
<dbReference type="InterPro" id="IPR036259">
    <property type="entry name" value="MFS_trans_sf"/>
</dbReference>
<feature type="transmembrane region" description="Helical" evidence="4">
    <location>
        <begin position="155"/>
        <end position="175"/>
    </location>
</feature>
<evidence type="ECO:0000256" key="2">
    <source>
        <dbReference type="ARBA" id="ARBA00022989"/>
    </source>
</evidence>
<evidence type="ECO:0000313" key="6">
    <source>
        <dbReference type="EMBL" id="OXC75413.1"/>
    </source>
</evidence>
<dbReference type="Gene3D" id="1.20.1250.20">
    <property type="entry name" value="MFS general substrate transporter like domains"/>
    <property type="match status" value="2"/>
</dbReference>
<dbReference type="GO" id="GO:0022857">
    <property type="term" value="F:transmembrane transporter activity"/>
    <property type="evidence" value="ECO:0007669"/>
    <property type="project" value="InterPro"/>
</dbReference>
<dbReference type="AlphaFoldDB" id="A0A226WWB8"/>
<dbReference type="Proteomes" id="UP000214720">
    <property type="component" value="Unassembled WGS sequence"/>
</dbReference>
<reference evidence="7" key="1">
    <citation type="submission" date="2017-01" db="EMBL/GenBank/DDBJ databases">
        <title>Genome Analysis of Deinococcus marmoris KOPRI26562.</title>
        <authorList>
            <person name="Kim J.H."/>
            <person name="Oh H.-M."/>
        </authorList>
    </citation>
    <scope>NUCLEOTIDE SEQUENCE [LARGE SCALE GENOMIC DNA]</scope>
    <source>
        <strain evidence="7">PAMC 26633</strain>
    </source>
</reference>
<name>A0A226WWB8_CABSO</name>
<dbReference type="CDD" id="cd17475">
    <property type="entry name" value="MFS_MT3072_like"/>
    <property type="match status" value="1"/>
</dbReference>
<dbReference type="SUPFAM" id="SSF103473">
    <property type="entry name" value="MFS general substrate transporter"/>
    <property type="match status" value="1"/>
</dbReference>
<gene>
    <name evidence="6" type="ORF">BSU04_27070</name>
</gene>
<feature type="transmembrane region" description="Helical" evidence="4">
    <location>
        <begin position="310"/>
        <end position="333"/>
    </location>
</feature>
<feature type="transmembrane region" description="Helical" evidence="4">
    <location>
        <begin position="407"/>
        <end position="429"/>
    </location>
</feature>
<proteinExistence type="predicted"/>
<feature type="transmembrane region" description="Helical" evidence="4">
    <location>
        <begin position="202"/>
        <end position="219"/>
    </location>
</feature>